<evidence type="ECO:0000313" key="1">
    <source>
        <dbReference type="EMBL" id="ROT36321.1"/>
    </source>
</evidence>
<gene>
    <name evidence="1" type="ORF">SODALDRAFT_402236</name>
</gene>
<dbReference type="Gene3D" id="3.40.50.300">
    <property type="entry name" value="P-loop containing nucleotide triphosphate hydrolases"/>
    <property type="match status" value="1"/>
</dbReference>
<dbReference type="Proteomes" id="UP000272025">
    <property type="component" value="Unassembled WGS sequence"/>
</dbReference>
<protein>
    <recommendedName>
        <fullName evidence="3">P-loop containing nucleoside triphosphate hydrolase protein</fullName>
    </recommendedName>
</protein>
<keyword evidence="2" id="KW-1185">Reference proteome</keyword>
<sequence length="183" mass="20322">MGFFIYINGLPNVGKLTIAKKLWQVVSHHLLIDPVAAVFKKDDPEYQPLARALREELLESIATSESTRDVTWIFTDQQPSSELASSIAKDYETAAMIRDSPFISVILTCEEPEETSTKANIAVLDTIKEEEGIFHFHNDMEMELDITTLSPAEASQKVFEHVCRCAKSVETNGDSDTEAVNGG</sequence>
<dbReference type="STRING" id="1314773.A0A3N2PP67"/>
<dbReference type="EMBL" id="ML119059">
    <property type="protein sequence ID" value="ROT36321.1"/>
    <property type="molecule type" value="Genomic_DNA"/>
</dbReference>
<dbReference type="RefSeq" id="XP_028464127.1">
    <property type="nucleotide sequence ID" value="XM_028615336.1"/>
</dbReference>
<dbReference type="AlphaFoldDB" id="A0A3N2PP67"/>
<organism evidence="1 2">
    <name type="scientific">Sodiomyces alkalinus (strain CBS 110278 / VKM F-3762 / F11)</name>
    <name type="common">Alkaliphilic filamentous fungus</name>
    <dbReference type="NCBI Taxonomy" id="1314773"/>
    <lineage>
        <taxon>Eukaryota</taxon>
        <taxon>Fungi</taxon>
        <taxon>Dikarya</taxon>
        <taxon>Ascomycota</taxon>
        <taxon>Pezizomycotina</taxon>
        <taxon>Sordariomycetes</taxon>
        <taxon>Hypocreomycetidae</taxon>
        <taxon>Glomerellales</taxon>
        <taxon>Plectosphaerellaceae</taxon>
        <taxon>Sodiomyces</taxon>
    </lineage>
</organism>
<dbReference type="GeneID" id="39583813"/>
<proteinExistence type="predicted"/>
<accession>A0A3N2PP67</accession>
<dbReference type="InterPro" id="IPR027417">
    <property type="entry name" value="P-loop_NTPase"/>
</dbReference>
<evidence type="ECO:0008006" key="3">
    <source>
        <dbReference type="Google" id="ProtNLM"/>
    </source>
</evidence>
<reference evidence="1 2" key="1">
    <citation type="journal article" date="2018" name="Mol. Ecol.">
        <title>The obligate alkalophilic soda-lake fungus Sodiomyces alkalinus has shifted to a protein diet.</title>
        <authorList>
            <person name="Grum-Grzhimaylo A.A."/>
            <person name="Falkoski D.L."/>
            <person name="van den Heuvel J."/>
            <person name="Valero-Jimenez C.A."/>
            <person name="Min B."/>
            <person name="Choi I.G."/>
            <person name="Lipzen A."/>
            <person name="Daum C.G."/>
            <person name="Aanen D.K."/>
            <person name="Tsang A."/>
            <person name="Henrissat B."/>
            <person name="Bilanenko E.N."/>
            <person name="de Vries R.P."/>
            <person name="van Kan J.A.L."/>
            <person name="Grigoriev I.V."/>
            <person name="Debets A.J.M."/>
        </authorList>
    </citation>
    <scope>NUCLEOTIDE SEQUENCE [LARGE SCALE GENOMIC DNA]</scope>
    <source>
        <strain evidence="1 2">F11</strain>
    </source>
</reference>
<evidence type="ECO:0000313" key="2">
    <source>
        <dbReference type="Proteomes" id="UP000272025"/>
    </source>
</evidence>
<name>A0A3N2PP67_SODAK</name>
<dbReference type="OrthoDB" id="5426988at2759"/>